<evidence type="ECO:0000256" key="2">
    <source>
        <dbReference type="ARBA" id="ARBA00022679"/>
    </source>
</evidence>
<dbReference type="RefSeq" id="WP_379661437.1">
    <property type="nucleotide sequence ID" value="NZ_JBHUDG010000003.1"/>
</dbReference>
<keyword evidence="3" id="KW-0677">Repeat</keyword>
<comment type="similarity">
    <text evidence="1">Belongs to the transferase hexapeptide repeat family.</text>
</comment>
<dbReference type="InterPro" id="IPR001451">
    <property type="entry name" value="Hexapep"/>
</dbReference>
<comment type="caution">
    <text evidence="5">The sequence shown here is derived from an EMBL/GenBank/DDBJ whole genome shotgun (WGS) entry which is preliminary data.</text>
</comment>
<evidence type="ECO:0000256" key="1">
    <source>
        <dbReference type="ARBA" id="ARBA00007274"/>
    </source>
</evidence>
<proteinExistence type="inferred from homology"/>
<evidence type="ECO:0000256" key="3">
    <source>
        <dbReference type="ARBA" id="ARBA00022737"/>
    </source>
</evidence>
<dbReference type="InterPro" id="IPR050179">
    <property type="entry name" value="Trans_hexapeptide_repeat"/>
</dbReference>
<evidence type="ECO:0000256" key="4">
    <source>
        <dbReference type="ARBA" id="ARBA00023315"/>
    </source>
</evidence>
<dbReference type="SUPFAM" id="SSF51161">
    <property type="entry name" value="Trimeric LpxA-like enzymes"/>
    <property type="match status" value="1"/>
</dbReference>
<keyword evidence="2 5" id="KW-0808">Transferase</keyword>
<name>A0ABW4I8I4_9SPHI</name>
<evidence type="ECO:0000313" key="6">
    <source>
        <dbReference type="Proteomes" id="UP001597118"/>
    </source>
</evidence>
<dbReference type="CDD" id="cd03349">
    <property type="entry name" value="LbH_XAT"/>
    <property type="match status" value="1"/>
</dbReference>
<accession>A0ABW4I8I4</accession>
<protein>
    <submittedName>
        <fullName evidence="5">CatB-related O-acetyltransferase</fullName>
        <ecNumber evidence="5">2.3.1.-</ecNumber>
    </submittedName>
</protein>
<dbReference type="Gene3D" id="2.160.10.10">
    <property type="entry name" value="Hexapeptide repeat proteins"/>
    <property type="match status" value="1"/>
</dbReference>
<dbReference type="EC" id="2.3.1.-" evidence="5"/>
<dbReference type="PANTHER" id="PTHR43300:SF11">
    <property type="entry name" value="ACETYLTRANSFERASE RV3034C-RELATED"/>
    <property type="match status" value="1"/>
</dbReference>
<keyword evidence="4 5" id="KW-0012">Acyltransferase</keyword>
<dbReference type="InterPro" id="IPR011004">
    <property type="entry name" value="Trimer_LpxA-like_sf"/>
</dbReference>
<gene>
    <name evidence="5" type="ORF">ACFSAH_04160</name>
</gene>
<keyword evidence="6" id="KW-1185">Reference proteome</keyword>
<dbReference type="PANTHER" id="PTHR43300">
    <property type="entry name" value="ACETYLTRANSFERASE"/>
    <property type="match status" value="1"/>
</dbReference>
<reference evidence="6" key="1">
    <citation type="journal article" date="2019" name="Int. J. Syst. Evol. Microbiol.">
        <title>The Global Catalogue of Microorganisms (GCM) 10K type strain sequencing project: providing services to taxonomists for standard genome sequencing and annotation.</title>
        <authorList>
            <consortium name="The Broad Institute Genomics Platform"/>
            <consortium name="The Broad Institute Genome Sequencing Center for Infectious Disease"/>
            <person name="Wu L."/>
            <person name="Ma J."/>
        </authorList>
    </citation>
    <scope>NUCLEOTIDE SEQUENCE [LARGE SCALE GENOMIC DNA]</scope>
    <source>
        <strain evidence="6">CCUG 53762</strain>
    </source>
</reference>
<sequence>MVEIDNCSFGHYNTIYKYSKIRNSSFGDFTYVARNSLIQHTHIGNFCCIGPNVSLGLGAHPSTTFVSSHPLFYSTKRQAGGLSILDKDLFDEYLETTIGHDVWIGANAIIKAGITIGNGAIIASGAVITKDVAPYSVVGGIPAKHLKYRFSEEQIAFLNQFKWWKKDLYWLKENKDLFTNIELLMDKYAHQKQQ</sequence>
<dbReference type="EMBL" id="JBHUDG010000003">
    <property type="protein sequence ID" value="MFD1629056.1"/>
    <property type="molecule type" value="Genomic_DNA"/>
</dbReference>
<evidence type="ECO:0000313" key="5">
    <source>
        <dbReference type="EMBL" id="MFD1629056.1"/>
    </source>
</evidence>
<dbReference type="GO" id="GO:0016746">
    <property type="term" value="F:acyltransferase activity"/>
    <property type="evidence" value="ECO:0007669"/>
    <property type="project" value="UniProtKB-KW"/>
</dbReference>
<dbReference type="Proteomes" id="UP001597118">
    <property type="component" value="Unassembled WGS sequence"/>
</dbReference>
<organism evidence="5 6">
    <name type="scientific">Pseudopedobacter beijingensis</name>
    <dbReference type="NCBI Taxonomy" id="1207056"/>
    <lineage>
        <taxon>Bacteria</taxon>
        <taxon>Pseudomonadati</taxon>
        <taxon>Bacteroidota</taxon>
        <taxon>Sphingobacteriia</taxon>
        <taxon>Sphingobacteriales</taxon>
        <taxon>Sphingobacteriaceae</taxon>
        <taxon>Pseudopedobacter</taxon>
    </lineage>
</organism>
<dbReference type="Pfam" id="PF00132">
    <property type="entry name" value="Hexapep"/>
    <property type="match status" value="1"/>
</dbReference>
<dbReference type="PROSITE" id="PS00101">
    <property type="entry name" value="HEXAPEP_TRANSFERASES"/>
    <property type="match status" value="1"/>
</dbReference>
<dbReference type="InterPro" id="IPR018357">
    <property type="entry name" value="Hexapep_transf_CS"/>
</dbReference>